<protein>
    <submittedName>
        <fullName evidence="1">Uncharacterized protein</fullName>
    </submittedName>
</protein>
<dbReference type="Gene3D" id="1.10.3210.10">
    <property type="entry name" value="Hypothetical protein af1432"/>
    <property type="match status" value="1"/>
</dbReference>
<organism evidence="1 2">
    <name type="scientific">Parasediminibacterium paludis</name>
    <dbReference type="NCBI Taxonomy" id="908966"/>
    <lineage>
        <taxon>Bacteria</taxon>
        <taxon>Pseudomonadati</taxon>
        <taxon>Bacteroidota</taxon>
        <taxon>Chitinophagia</taxon>
        <taxon>Chitinophagales</taxon>
        <taxon>Chitinophagaceae</taxon>
        <taxon>Parasediminibacterium</taxon>
    </lineage>
</organism>
<keyword evidence="2" id="KW-1185">Reference proteome</keyword>
<dbReference type="RefSeq" id="WP_379011787.1">
    <property type="nucleotide sequence ID" value="NZ_JBHSDC010000002.1"/>
</dbReference>
<evidence type="ECO:0000313" key="1">
    <source>
        <dbReference type="EMBL" id="MFC4230551.1"/>
    </source>
</evidence>
<name>A0ABV8PU03_9BACT</name>
<reference evidence="2" key="1">
    <citation type="journal article" date="2019" name="Int. J. Syst. Evol. Microbiol.">
        <title>The Global Catalogue of Microorganisms (GCM) 10K type strain sequencing project: providing services to taxonomists for standard genome sequencing and annotation.</title>
        <authorList>
            <consortium name="The Broad Institute Genomics Platform"/>
            <consortium name="The Broad Institute Genome Sequencing Center for Infectious Disease"/>
            <person name="Wu L."/>
            <person name="Ma J."/>
        </authorList>
    </citation>
    <scope>NUCLEOTIDE SEQUENCE [LARGE SCALE GENOMIC DNA]</scope>
    <source>
        <strain evidence="2">CECT 8010</strain>
    </source>
</reference>
<dbReference type="SUPFAM" id="SSF109604">
    <property type="entry name" value="HD-domain/PDEase-like"/>
    <property type="match status" value="1"/>
</dbReference>
<gene>
    <name evidence="1" type="ORF">ACFOW1_01525</name>
</gene>
<sequence>MLEDLYKPNCIRTYTGLYMNVFDPTPEMICIEDIAHALSHQCRFSGHTKQFYSVAQHSYHVAALVPK</sequence>
<dbReference type="Proteomes" id="UP001595906">
    <property type="component" value="Unassembled WGS sequence"/>
</dbReference>
<evidence type="ECO:0000313" key="2">
    <source>
        <dbReference type="Proteomes" id="UP001595906"/>
    </source>
</evidence>
<accession>A0ABV8PU03</accession>
<comment type="caution">
    <text evidence="1">The sequence shown here is derived from an EMBL/GenBank/DDBJ whole genome shotgun (WGS) entry which is preliminary data.</text>
</comment>
<dbReference type="EMBL" id="JBHSDC010000002">
    <property type="protein sequence ID" value="MFC4230551.1"/>
    <property type="molecule type" value="Genomic_DNA"/>
</dbReference>
<proteinExistence type="predicted"/>